<evidence type="ECO:0000313" key="3">
    <source>
        <dbReference type="Proteomes" id="UP000027195"/>
    </source>
</evidence>
<dbReference type="AlphaFoldDB" id="A0A067LZQ8"/>
<name>A0A067LZQ8_BOTB1</name>
<protein>
    <submittedName>
        <fullName evidence="2">Uncharacterized protein</fullName>
    </submittedName>
</protein>
<sequence>MPRMVKKKSGGEGRHDRLEGHGLRAMVVSTVAVEASRSACRKAWRARARSARWKTNGAHAPAVTGSLFPSLSLSCLFFLFPLQPAVLLSHPAVHHSDFLCAFSLGREGLFFFFKTVLSSWLFLAVIFFCFFLFSALVFFIRARHDMFGVFGSRCVSVHHLAHLKFFTSSYPL</sequence>
<dbReference type="EMBL" id="KL198086">
    <property type="protein sequence ID" value="KDQ08764.1"/>
    <property type="molecule type" value="Genomic_DNA"/>
</dbReference>
<dbReference type="InParanoid" id="A0A067LZQ8"/>
<accession>A0A067LZQ8</accession>
<proteinExistence type="predicted"/>
<keyword evidence="3" id="KW-1185">Reference proteome</keyword>
<dbReference type="HOGENOM" id="CLU_1555008_0_0_1"/>
<evidence type="ECO:0000256" key="1">
    <source>
        <dbReference type="SAM" id="Phobius"/>
    </source>
</evidence>
<dbReference type="Proteomes" id="UP000027195">
    <property type="component" value="Unassembled WGS sequence"/>
</dbReference>
<keyword evidence="1" id="KW-1133">Transmembrane helix</keyword>
<gene>
    <name evidence="2" type="ORF">BOTBODRAFT_558114</name>
</gene>
<reference evidence="3" key="1">
    <citation type="journal article" date="2014" name="Proc. Natl. Acad. Sci. U.S.A.">
        <title>Extensive sampling of basidiomycete genomes demonstrates inadequacy of the white-rot/brown-rot paradigm for wood decay fungi.</title>
        <authorList>
            <person name="Riley R."/>
            <person name="Salamov A.A."/>
            <person name="Brown D.W."/>
            <person name="Nagy L.G."/>
            <person name="Floudas D."/>
            <person name="Held B.W."/>
            <person name="Levasseur A."/>
            <person name="Lombard V."/>
            <person name="Morin E."/>
            <person name="Otillar R."/>
            <person name="Lindquist E.A."/>
            <person name="Sun H."/>
            <person name="LaButti K.M."/>
            <person name="Schmutz J."/>
            <person name="Jabbour D."/>
            <person name="Luo H."/>
            <person name="Baker S.E."/>
            <person name="Pisabarro A.G."/>
            <person name="Walton J.D."/>
            <person name="Blanchette R.A."/>
            <person name="Henrissat B."/>
            <person name="Martin F."/>
            <person name="Cullen D."/>
            <person name="Hibbett D.S."/>
            <person name="Grigoriev I.V."/>
        </authorList>
    </citation>
    <scope>NUCLEOTIDE SEQUENCE [LARGE SCALE GENOMIC DNA]</scope>
    <source>
        <strain evidence="3">FD-172 SS1</strain>
    </source>
</reference>
<organism evidence="2 3">
    <name type="scientific">Botryobasidium botryosum (strain FD-172 SS1)</name>
    <dbReference type="NCBI Taxonomy" id="930990"/>
    <lineage>
        <taxon>Eukaryota</taxon>
        <taxon>Fungi</taxon>
        <taxon>Dikarya</taxon>
        <taxon>Basidiomycota</taxon>
        <taxon>Agaricomycotina</taxon>
        <taxon>Agaricomycetes</taxon>
        <taxon>Cantharellales</taxon>
        <taxon>Botryobasidiaceae</taxon>
        <taxon>Botryobasidium</taxon>
    </lineage>
</organism>
<evidence type="ECO:0000313" key="2">
    <source>
        <dbReference type="EMBL" id="KDQ08764.1"/>
    </source>
</evidence>
<feature type="transmembrane region" description="Helical" evidence="1">
    <location>
        <begin position="120"/>
        <end position="140"/>
    </location>
</feature>
<keyword evidence="1" id="KW-0472">Membrane</keyword>
<feature type="transmembrane region" description="Helical" evidence="1">
    <location>
        <begin position="57"/>
        <end position="80"/>
    </location>
</feature>
<keyword evidence="1" id="KW-0812">Transmembrane</keyword>